<evidence type="ECO:0000256" key="1">
    <source>
        <dbReference type="SAM" id="MobiDB-lite"/>
    </source>
</evidence>
<keyword evidence="2" id="KW-0472">Membrane</keyword>
<protein>
    <submittedName>
        <fullName evidence="3">SFRICE_036754</fullName>
    </submittedName>
</protein>
<keyword evidence="2" id="KW-1133">Transmembrane helix</keyword>
<feature type="region of interest" description="Disordered" evidence="1">
    <location>
        <begin position="1"/>
        <end position="21"/>
    </location>
</feature>
<evidence type="ECO:0000256" key="2">
    <source>
        <dbReference type="SAM" id="Phobius"/>
    </source>
</evidence>
<organism evidence="3">
    <name type="scientific">Spodoptera frugiperda</name>
    <name type="common">Fall armyworm</name>
    <dbReference type="NCBI Taxonomy" id="7108"/>
    <lineage>
        <taxon>Eukaryota</taxon>
        <taxon>Metazoa</taxon>
        <taxon>Ecdysozoa</taxon>
        <taxon>Arthropoda</taxon>
        <taxon>Hexapoda</taxon>
        <taxon>Insecta</taxon>
        <taxon>Pterygota</taxon>
        <taxon>Neoptera</taxon>
        <taxon>Endopterygota</taxon>
        <taxon>Lepidoptera</taxon>
        <taxon>Glossata</taxon>
        <taxon>Ditrysia</taxon>
        <taxon>Noctuoidea</taxon>
        <taxon>Noctuidae</taxon>
        <taxon>Amphipyrinae</taxon>
        <taxon>Spodoptera</taxon>
    </lineage>
</organism>
<feature type="compositionally biased region" description="Polar residues" evidence="1">
    <location>
        <begin position="155"/>
        <end position="167"/>
    </location>
</feature>
<name>A0A2H1VRW5_SPOFR</name>
<gene>
    <name evidence="3" type="ORF">SFRICE_036754</name>
</gene>
<feature type="region of interest" description="Disordered" evidence="1">
    <location>
        <begin position="151"/>
        <end position="176"/>
    </location>
</feature>
<dbReference type="EMBL" id="ODYU01004055">
    <property type="protein sequence ID" value="SOQ43538.1"/>
    <property type="molecule type" value="Genomic_DNA"/>
</dbReference>
<keyword evidence="2" id="KW-0812">Transmembrane</keyword>
<proteinExistence type="predicted"/>
<accession>A0A2H1VRW5</accession>
<dbReference type="AlphaFoldDB" id="A0A2H1VRW5"/>
<sequence>MNMMKHPRTQGGKLSNGFSRQGKARGSVRLLLTKNHPVPTPACRAGAPVNPLGSPQLRRLSILDGPVNQWCVINQLFQASGNHVVTFAIYNVIGSVLRPVLRPLLLVLFAVLLPVLRRLLLRRLLLAALVGRGSAGRQSMRVGDASADAPFRAHGSSSLTEGASQNVERAPSSASRSSEARALLELCPRCLPSGFTGIGDPIG</sequence>
<evidence type="ECO:0000313" key="3">
    <source>
        <dbReference type="EMBL" id="SOQ43538.1"/>
    </source>
</evidence>
<reference evidence="3" key="1">
    <citation type="submission" date="2016-07" db="EMBL/GenBank/DDBJ databases">
        <authorList>
            <person name="Bretaudeau A."/>
        </authorList>
    </citation>
    <scope>NUCLEOTIDE SEQUENCE</scope>
    <source>
        <strain evidence="3">Rice</strain>
        <tissue evidence="3">Whole body</tissue>
    </source>
</reference>
<feature type="transmembrane region" description="Helical" evidence="2">
    <location>
        <begin position="100"/>
        <end position="116"/>
    </location>
</feature>